<sequence>MGFRDYDPGLNRFLTRDMYNGALADMRLALDPWNMNRYALCGWGRRT</sequence>
<reference evidence="2" key="1">
    <citation type="submission" date="2016-10" db="EMBL/GenBank/DDBJ databases">
        <authorList>
            <person name="Varghese N."/>
            <person name="Submissions S."/>
        </authorList>
    </citation>
    <scope>NUCLEOTIDE SEQUENCE [LARGE SCALE GENOMIC DNA]</scope>
    <source>
        <strain evidence="2">DSM 44945</strain>
    </source>
</reference>
<gene>
    <name evidence="1" type="ORF">SAMN04488025_11815</name>
</gene>
<dbReference type="STRING" id="201973.SAMN04488025_11815"/>
<proteinExistence type="predicted"/>
<dbReference type="Proteomes" id="UP000198661">
    <property type="component" value="Unassembled WGS sequence"/>
</dbReference>
<accession>A0A1I2PGZ3</accession>
<dbReference type="EMBL" id="FOOK01000018">
    <property type="protein sequence ID" value="SFG15338.1"/>
    <property type="molecule type" value="Genomic_DNA"/>
</dbReference>
<evidence type="ECO:0000313" key="2">
    <source>
        <dbReference type="Proteomes" id="UP000198661"/>
    </source>
</evidence>
<keyword evidence="2" id="KW-1185">Reference proteome</keyword>
<dbReference type="OrthoDB" id="1432909at2"/>
<protein>
    <submittedName>
        <fullName evidence="1">Uncharacterized protein</fullName>
    </submittedName>
</protein>
<dbReference type="AlphaFoldDB" id="A0A1I2PGZ3"/>
<name>A0A1I2PGZ3_9BACL</name>
<evidence type="ECO:0000313" key="1">
    <source>
        <dbReference type="EMBL" id="SFG15338.1"/>
    </source>
</evidence>
<organism evidence="1 2">
    <name type="scientific">Planifilum fulgidum</name>
    <dbReference type="NCBI Taxonomy" id="201973"/>
    <lineage>
        <taxon>Bacteria</taxon>
        <taxon>Bacillati</taxon>
        <taxon>Bacillota</taxon>
        <taxon>Bacilli</taxon>
        <taxon>Bacillales</taxon>
        <taxon>Thermoactinomycetaceae</taxon>
        <taxon>Planifilum</taxon>
    </lineage>
</organism>